<name>A0A8S3AYS2_9BILA</name>
<reference evidence="1" key="1">
    <citation type="submission" date="2021-02" db="EMBL/GenBank/DDBJ databases">
        <authorList>
            <person name="Nowell W R."/>
        </authorList>
    </citation>
    <scope>NUCLEOTIDE SEQUENCE</scope>
</reference>
<dbReference type="AlphaFoldDB" id="A0A8S3AYS2"/>
<accession>A0A8S3AYS2</accession>
<organism evidence="1 2">
    <name type="scientific">Rotaria magnacalcarata</name>
    <dbReference type="NCBI Taxonomy" id="392030"/>
    <lineage>
        <taxon>Eukaryota</taxon>
        <taxon>Metazoa</taxon>
        <taxon>Spiralia</taxon>
        <taxon>Gnathifera</taxon>
        <taxon>Rotifera</taxon>
        <taxon>Eurotatoria</taxon>
        <taxon>Bdelloidea</taxon>
        <taxon>Philodinida</taxon>
        <taxon>Philodinidae</taxon>
        <taxon>Rotaria</taxon>
    </lineage>
</organism>
<dbReference type="Proteomes" id="UP000681720">
    <property type="component" value="Unassembled WGS sequence"/>
</dbReference>
<comment type="caution">
    <text evidence="1">The sequence shown here is derived from an EMBL/GenBank/DDBJ whole genome shotgun (WGS) entry which is preliminary data.</text>
</comment>
<sequence length="53" mass="6100">GIQTQWEQFVVIFKQIILMTERYTLLLGDNRLTCPVDVADRCNFGLIPSSELN</sequence>
<dbReference type="EMBL" id="CAJOBJ010132264">
    <property type="protein sequence ID" value="CAF4727063.1"/>
    <property type="molecule type" value="Genomic_DNA"/>
</dbReference>
<gene>
    <name evidence="1" type="ORF">GIL414_LOCUS44106</name>
</gene>
<protein>
    <submittedName>
        <fullName evidence="1">Uncharacterized protein</fullName>
    </submittedName>
</protein>
<evidence type="ECO:0000313" key="1">
    <source>
        <dbReference type="EMBL" id="CAF4727063.1"/>
    </source>
</evidence>
<proteinExistence type="predicted"/>
<evidence type="ECO:0000313" key="2">
    <source>
        <dbReference type="Proteomes" id="UP000681720"/>
    </source>
</evidence>
<feature type="non-terminal residue" evidence="1">
    <location>
        <position position="1"/>
    </location>
</feature>